<dbReference type="InterPro" id="IPR001680">
    <property type="entry name" value="WD40_rpt"/>
</dbReference>
<proteinExistence type="predicted"/>
<keyword evidence="1 3" id="KW-0853">WD repeat</keyword>
<evidence type="ECO:0000256" key="2">
    <source>
        <dbReference type="ARBA" id="ARBA00022737"/>
    </source>
</evidence>
<protein>
    <submittedName>
        <fullName evidence="4">WD40 repeat domain-containing protein</fullName>
    </submittedName>
</protein>
<evidence type="ECO:0000313" key="4">
    <source>
        <dbReference type="EMBL" id="MEE3719764.1"/>
    </source>
</evidence>
<dbReference type="PRINTS" id="PR00320">
    <property type="entry name" value="GPROTEINBRPT"/>
</dbReference>
<feature type="repeat" description="WD" evidence="3">
    <location>
        <begin position="162"/>
        <end position="203"/>
    </location>
</feature>
<feature type="repeat" description="WD" evidence="3">
    <location>
        <begin position="79"/>
        <end position="120"/>
    </location>
</feature>
<dbReference type="EMBL" id="JAZBJZ010000168">
    <property type="protein sequence ID" value="MEE3719764.1"/>
    <property type="molecule type" value="Genomic_DNA"/>
</dbReference>
<dbReference type="InterPro" id="IPR015943">
    <property type="entry name" value="WD40/YVTN_repeat-like_dom_sf"/>
</dbReference>
<dbReference type="AlphaFoldDB" id="A0AAW9Q6F3"/>
<name>A0AAW9Q6F3_9CYAN</name>
<reference evidence="4" key="1">
    <citation type="submission" date="2024-01" db="EMBL/GenBank/DDBJ databases">
        <title>Bank of Algae and Cyanobacteria of the Azores (BACA) strain genomes.</title>
        <authorList>
            <person name="Luz R."/>
            <person name="Cordeiro R."/>
            <person name="Fonseca A."/>
            <person name="Goncalves V."/>
        </authorList>
    </citation>
    <scope>NUCLEOTIDE SEQUENCE</scope>
    <source>
        <strain evidence="4">BACA0141</strain>
    </source>
</reference>
<keyword evidence="5" id="KW-1185">Reference proteome</keyword>
<dbReference type="SUPFAM" id="SSF141571">
    <property type="entry name" value="Pentapeptide repeat-like"/>
    <property type="match status" value="1"/>
</dbReference>
<organism evidence="4 5">
    <name type="scientific">Tumidithrix elongata BACA0141</name>
    <dbReference type="NCBI Taxonomy" id="2716417"/>
    <lineage>
        <taxon>Bacteria</taxon>
        <taxon>Bacillati</taxon>
        <taxon>Cyanobacteriota</taxon>
        <taxon>Cyanophyceae</taxon>
        <taxon>Pseudanabaenales</taxon>
        <taxon>Pseudanabaenaceae</taxon>
        <taxon>Tumidithrix</taxon>
        <taxon>Tumidithrix elongata</taxon>
    </lineage>
</organism>
<feature type="repeat" description="WD" evidence="3">
    <location>
        <begin position="204"/>
        <end position="245"/>
    </location>
</feature>
<dbReference type="InterPro" id="IPR020472">
    <property type="entry name" value="WD40_PAC1"/>
</dbReference>
<dbReference type="InterPro" id="IPR019775">
    <property type="entry name" value="WD40_repeat_CS"/>
</dbReference>
<dbReference type="Pfam" id="PF00805">
    <property type="entry name" value="Pentapeptide"/>
    <property type="match status" value="1"/>
</dbReference>
<feature type="repeat" description="WD" evidence="3">
    <location>
        <begin position="246"/>
        <end position="275"/>
    </location>
</feature>
<accession>A0AAW9Q6F3</accession>
<dbReference type="InterPro" id="IPR036322">
    <property type="entry name" value="WD40_repeat_dom_sf"/>
</dbReference>
<dbReference type="SMART" id="SM00320">
    <property type="entry name" value="WD40"/>
    <property type="match status" value="5"/>
</dbReference>
<dbReference type="PROSITE" id="PS50082">
    <property type="entry name" value="WD_REPEATS_2"/>
    <property type="match status" value="5"/>
</dbReference>
<dbReference type="InterPro" id="IPR001646">
    <property type="entry name" value="5peptide_repeat"/>
</dbReference>
<sequence length="275" mass="30338">MRSERELEQLLTQLIPTLRENYAVSDGYAGGNLINLFIHLKIDLTGYDFSHLALWQADLRGINLHQVNFSHCNLDRSIFSETLGGVLSVAISTKGELFAAGDTNGEIRVWQTSDGKQVLKLDRCTSWVWSVAFSPDGNLIACCDDKTVKVWDLRTQKLIIALEGHSGWIYQVAFSPDGSQIASASTDATIKLWDVKTSECLHTLAGHEGFVFSVTFSPDGKTLASGSHDRTVRLWNVHTGEYLKSLEGHDAWVWSVVFSPDGKAIASGSHDQTVI</sequence>
<dbReference type="Gene3D" id="2.160.20.80">
    <property type="entry name" value="E3 ubiquitin-protein ligase SopA"/>
    <property type="match status" value="1"/>
</dbReference>
<dbReference type="PANTHER" id="PTHR19879:SF9">
    <property type="entry name" value="TRANSCRIPTION INITIATION FACTOR TFIID SUBUNIT 5"/>
    <property type="match status" value="1"/>
</dbReference>
<keyword evidence="2" id="KW-0677">Repeat</keyword>
<comment type="caution">
    <text evidence="4">The sequence shown here is derived from an EMBL/GenBank/DDBJ whole genome shotgun (WGS) entry which is preliminary data.</text>
</comment>
<evidence type="ECO:0000313" key="5">
    <source>
        <dbReference type="Proteomes" id="UP001333818"/>
    </source>
</evidence>
<dbReference type="PROSITE" id="PS00678">
    <property type="entry name" value="WD_REPEATS_1"/>
    <property type="match status" value="3"/>
</dbReference>
<gene>
    <name evidence="4" type="ORF">V2H45_23765</name>
</gene>
<evidence type="ECO:0000256" key="3">
    <source>
        <dbReference type="PROSITE-ProRule" id="PRU00221"/>
    </source>
</evidence>
<dbReference type="Pfam" id="PF00400">
    <property type="entry name" value="WD40"/>
    <property type="match status" value="5"/>
</dbReference>
<dbReference type="Gene3D" id="2.130.10.10">
    <property type="entry name" value="YVTN repeat-like/Quinoprotein amine dehydrogenase"/>
    <property type="match status" value="3"/>
</dbReference>
<feature type="repeat" description="WD" evidence="3">
    <location>
        <begin position="121"/>
        <end position="161"/>
    </location>
</feature>
<dbReference type="Proteomes" id="UP001333818">
    <property type="component" value="Unassembled WGS sequence"/>
</dbReference>
<dbReference type="CDD" id="cd00200">
    <property type="entry name" value="WD40"/>
    <property type="match status" value="1"/>
</dbReference>
<dbReference type="RefSeq" id="WP_330486201.1">
    <property type="nucleotide sequence ID" value="NZ_JAZBJZ010000168.1"/>
</dbReference>
<dbReference type="PANTHER" id="PTHR19879">
    <property type="entry name" value="TRANSCRIPTION INITIATION FACTOR TFIID"/>
    <property type="match status" value="1"/>
</dbReference>
<evidence type="ECO:0000256" key="1">
    <source>
        <dbReference type="ARBA" id="ARBA00022574"/>
    </source>
</evidence>
<dbReference type="SUPFAM" id="SSF50978">
    <property type="entry name" value="WD40 repeat-like"/>
    <property type="match status" value="1"/>
</dbReference>
<dbReference type="PROSITE" id="PS50294">
    <property type="entry name" value="WD_REPEATS_REGION"/>
    <property type="match status" value="3"/>
</dbReference>